<reference evidence="2 3" key="1">
    <citation type="submission" date="2021-01" db="EMBL/GenBank/DDBJ databases">
        <title>Whole genome shotgun sequence of Actinoplanes palleronii NBRC 14916.</title>
        <authorList>
            <person name="Komaki H."/>
            <person name="Tamura T."/>
        </authorList>
    </citation>
    <scope>NUCLEOTIDE SEQUENCE [LARGE SCALE GENOMIC DNA]</scope>
    <source>
        <strain evidence="2 3">NBRC 14916</strain>
    </source>
</reference>
<protein>
    <recommendedName>
        <fullName evidence="1">NodB homology domain-containing protein</fullName>
    </recommendedName>
</protein>
<keyword evidence="3" id="KW-1185">Reference proteome</keyword>
<gene>
    <name evidence="2" type="ORF">Apa02nite_082330</name>
</gene>
<dbReference type="InterPro" id="IPR011330">
    <property type="entry name" value="Glyco_hydro/deAcase_b/a-brl"/>
</dbReference>
<dbReference type="Proteomes" id="UP000624709">
    <property type="component" value="Unassembled WGS sequence"/>
</dbReference>
<evidence type="ECO:0000313" key="2">
    <source>
        <dbReference type="EMBL" id="GIE72125.1"/>
    </source>
</evidence>
<dbReference type="Pfam" id="PF01522">
    <property type="entry name" value="Polysacc_deac_1"/>
    <property type="match status" value="1"/>
</dbReference>
<dbReference type="SUPFAM" id="SSF88713">
    <property type="entry name" value="Glycoside hydrolase/deacetylase"/>
    <property type="match status" value="1"/>
</dbReference>
<sequence>MSAPVQYDSPGATVPAIVTVYGSTRTVSGGAGRPVVAAGKISEQPMSPATIRQIERCQNTTRDVWLTFDDGGSAKQVKSILATLKRNNVKGHFFFRGDWARQHPKLFSSIKAAGHVIGNHTSLNRMGKTNLTKQIDAGTAATGEPNTAPHRCVPVVSC</sequence>
<dbReference type="Gene3D" id="3.20.20.370">
    <property type="entry name" value="Glycoside hydrolase/deacetylase"/>
    <property type="match status" value="1"/>
</dbReference>
<comment type="caution">
    <text evidence="2">The sequence shown here is derived from an EMBL/GenBank/DDBJ whole genome shotgun (WGS) entry which is preliminary data.</text>
</comment>
<organism evidence="2 3">
    <name type="scientific">Actinoplanes palleronii</name>
    <dbReference type="NCBI Taxonomy" id="113570"/>
    <lineage>
        <taxon>Bacteria</taxon>
        <taxon>Bacillati</taxon>
        <taxon>Actinomycetota</taxon>
        <taxon>Actinomycetes</taxon>
        <taxon>Micromonosporales</taxon>
        <taxon>Micromonosporaceae</taxon>
        <taxon>Actinoplanes</taxon>
    </lineage>
</organism>
<feature type="domain" description="NodB homology" evidence="1">
    <location>
        <begin position="62"/>
        <end position="158"/>
    </location>
</feature>
<evidence type="ECO:0000313" key="3">
    <source>
        <dbReference type="Proteomes" id="UP000624709"/>
    </source>
</evidence>
<dbReference type="PANTHER" id="PTHR10587">
    <property type="entry name" value="GLYCOSYL TRANSFERASE-RELATED"/>
    <property type="match status" value="1"/>
</dbReference>
<dbReference type="EMBL" id="BOMS01000137">
    <property type="protein sequence ID" value="GIE72125.1"/>
    <property type="molecule type" value="Genomic_DNA"/>
</dbReference>
<dbReference type="CDD" id="cd10917">
    <property type="entry name" value="CE4_NodB_like_6s_7s"/>
    <property type="match status" value="1"/>
</dbReference>
<dbReference type="InterPro" id="IPR002509">
    <property type="entry name" value="NODB_dom"/>
</dbReference>
<evidence type="ECO:0000259" key="1">
    <source>
        <dbReference type="PROSITE" id="PS51677"/>
    </source>
</evidence>
<dbReference type="PROSITE" id="PS51677">
    <property type="entry name" value="NODB"/>
    <property type="match status" value="1"/>
</dbReference>
<dbReference type="InterPro" id="IPR050248">
    <property type="entry name" value="Polysacc_deacetylase_ArnD"/>
</dbReference>
<proteinExistence type="predicted"/>
<accession>A0ABQ4BN62</accession>
<name>A0ABQ4BN62_9ACTN</name>